<protein>
    <submittedName>
        <fullName evidence="1">Uncharacterized protein</fullName>
    </submittedName>
</protein>
<proteinExistence type="predicted"/>
<evidence type="ECO:0000313" key="1">
    <source>
        <dbReference type="EMBL" id="MST54556.1"/>
    </source>
</evidence>
<dbReference type="Proteomes" id="UP000473699">
    <property type="component" value="Unassembled WGS sequence"/>
</dbReference>
<comment type="caution">
    <text evidence="1">The sequence shown here is derived from an EMBL/GenBank/DDBJ whole genome shotgun (WGS) entry which is preliminary data.</text>
</comment>
<reference evidence="1 2" key="1">
    <citation type="submission" date="2019-08" db="EMBL/GenBank/DDBJ databases">
        <title>In-depth cultivation of the pig gut microbiome towards novel bacterial diversity and tailored functional studies.</title>
        <authorList>
            <person name="Wylensek D."/>
            <person name="Hitch T.C.A."/>
            <person name="Clavel T."/>
        </authorList>
    </citation>
    <scope>NUCLEOTIDE SEQUENCE [LARGE SCALE GENOMIC DNA]</scope>
    <source>
        <strain evidence="1 2">SM-530-WT-4B</strain>
    </source>
</reference>
<sequence length="191" mass="22242">MKNKDRLYAAIVEETYNPFIKRNCGKTIRTYGDLNKRRLTEPDIDARIQADLAELKANADLAGRLKAQTLKERAAVFESNNKPDCAGIYNYGIALYRRLWERLGLDVWFKQYRRNHRLKFDFDLAAFFLAAMRILAPCSKKRTHEYSGNFVFDFSSLTQADLYETLGLLSRGKDVLIRNVNRGSRRFTSER</sequence>
<name>A0A6L5Y8K3_9BACT</name>
<dbReference type="RefSeq" id="WP_154527696.1">
    <property type="nucleotide sequence ID" value="NZ_VUNH01000001.1"/>
</dbReference>
<accession>A0A6L5Y8K3</accession>
<keyword evidence="2" id="KW-1185">Reference proteome</keyword>
<gene>
    <name evidence="1" type="ORF">FYJ74_00590</name>
</gene>
<organism evidence="1 2">
    <name type="scientific">Pyramidobacter porci</name>
    <dbReference type="NCBI Taxonomy" id="2605789"/>
    <lineage>
        <taxon>Bacteria</taxon>
        <taxon>Thermotogati</taxon>
        <taxon>Synergistota</taxon>
        <taxon>Synergistia</taxon>
        <taxon>Synergistales</taxon>
        <taxon>Dethiosulfovibrionaceae</taxon>
        <taxon>Pyramidobacter</taxon>
    </lineage>
</organism>
<dbReference type="EMBL" id="VUNH01000001">
    <property type="protein sequence ID" value="MST54556.1"/>
    <property type="molecule type" value="Genomic_DNA"/>
</dbReference>
<dbReference type="AlphaFoldDB" id="A0A6L5Y8K3"/>
<evidence type="ECO:0000313" key="2">
    <source>
        <dbReference type="Proteomes" id="UP000473699"/>
    </source>
</evidence>